<proteinExistence type="predicted"/>
<evidence type="ECO:0000313" key="2">
    <source>
        <dbReference type="EMBL" id="KAG2218103.1"/>
    </source>
</evidence>
<dbReference type="EMBL" id="JAEPRB010000252">
    <property type="protein sequence ID" value="KAG2218103.1"/>
    <property type="molecule type" value="Genomic_DNA"/>
</dbReference>
<dbReference type="OrthoDB" id="2289946at2759"/>
<reference evidence="2 3" key="1">
    <citation type="submission" date="2020-12" db="EMBL/GenBank/DDBJ databases">
        <title>Metabolic potential, ecology and presence of endohyphal bacteria is reflected in genomic diversity of Mucoromycotina.</title>
        <authorList>
            <person name="Muszewska A."/>
            <person name="Okrasinska A."/>
            <person name="Steczkiewicz K."/>
            <person name="Drgas O."/>
            <person name="Orlowska M."/>
            <person name="Perlinska-Lenart U."/>
            <person name="Aleksandrzak-Piekarczyk T."/>
            <person name="Szatraj K."/>
            <person name="Zielenkiewicz U."/>
            <person name="Pilsyk S."/>
            <person name="Malc E."/>
            <person name="Mieczkowski P."/>
            <person name="Kruszewska J.S."/>
            <person name="Biernat P."/>
            <person name="Pawlowska J."/>
        </authorList>
    </citation>
    <scope>NUCLEOTIDE SEQUENCE [LARGE SCALE GENOMIC DNA]</scope>
    <source>
        <strain evidence="2 3">CBS 142.35</strain>
    </source>
</reference>
<sequence length="294" mass="33369">MSSSHTLNATIPPQRTILSSSHIHHDYSICLSRKNHLLDPRKSLVGEQQEQQYSDCQTASQRASAQYEEAVFYPCLPGTTSISDHHSSPSQQEQHQLIQDSTTNSTTNNNYLDASFPSTQRMSLPPLVGKDLSSRRHQQQRFQPYPQYHPNQRNYQQQSPNSTSSSFSSSSPFSFRQDDYYSQQQQQQQKQQEIKNKPATISKVKEPDKYIDLFDAIPEQPSVWSNITSTTTTTTNLSSVEPSFQETLCDDDTIFSEFAQLTADNNTTSPSMSCFDESFSLDDSCNDDDFVLFP</sequence>
<name>A0A8H7RWX2_9FUNG</name>
<evidence type="ECO:0000313" key="3">
    <source>
        <dbReference type="Proteomes" id="UP000646827"/>
    </source>
</evidence>
<feature type="region of interest" description="Disordered" evidence="1">
    <location>
        <begin position="81"/>
        <end position="201"/>
    </location>
</feature>
<feature type="compositionally biased region" description="Low complexity" evidence="1">
    <location>
        <begin position="159"/>
        <end position="175"/>
    </location>
</feature>
<feature type="compositionally biased region" description="Polar residues" evidence="1">
    <location>
        <begin position="149"/>
        <end position="158"/>
    </location>
</feature>
<evidence type="ECO:0000256" key="1">
    <source>
        <dbReference type="SAM" id="MobiDB-lite"/>
    </source>
</evidence>
<feature type="compositionally biased region" description="Low complexity" evidence="1">
    <location>
        <begin position="88"/>
        <end position="110"/>
    </location>
</feature>
<comment type="caution">
    <text evidence="2">The sequence shown here is derived from an EMBL/GenBank/DDBJ whole genome shotgun (WGS) entry which is preliminary data.</text>
</comment>
<gene>
    <name evidence="2" type="ORF">INT45_000026</name>
</gene>
<organism evidence="2 3">
    <name type="scientific">Circinella minor</name>
    <dbReference type="NCBI Taxonomy" id="1195481"/>
    <lineage>
        <taxon>Eukaryota</taxon>
        <taxon>Fungi</taxon>
        <taxon>Fungi incertae sedis</taxon>
        <taxon>Mucoromycota</taxon>
        <taxon>Mucoromycotina</taxon>
        <taxon>Mucoromycetes</taxon>
        <taxon>Mucorales</taxon>
        <taxon>Lichtheimiaceae</taxon>
        <taxon>Circinella</taxon>
    </lineage>
</organism>
<accession>A0A8H7RWX2</accession>
<keyword evidence="3" id="KW-1185">Reference proteome</keyword>
<protein>
    <submittedName>
        <fullName evidence="2">Uncharacterized protein</fullName>
    </submittedName>
</protein>
<dbReference type="AlphaFoldDB" id="A0A8H7RWX2"/>
<dbReference type="Proteomes" id="UP000646827">
    <property type="component" value="Unassembled WGS sequence"/>
</dbReference>